<reference evidence="1 2" key="1">
    <citation type="journal article" date="2019" name="Int. J. Syst. Evol. Microbiol.">
        <title>The Global Catalogue of Microorganisms (GCM) 10K type strain sequencing project: providing services to taxonomists for standard genome sequencing and annotation.</title>
        <authorList>
            <consortium name="The Broad Institute Genomics Platform"/>
            <consortium name="The Broad Institute Genome Sequencing Center for Infectious Disease"/>
            <person name="Wu L."/>
            <person name="Ma J."/>
        </authorList>
    </citation>
    <scope>NUCLEOTIDE SEQUENCE [LARGE SCALE GENOMIC DNA]</scope>
    <source>
        <strain evidence="1 2">JCM 11269</strain>
    </source>
</reference>
<dbReference type="Proteomes" id="UP001501072">
    <property type="component" value="Unassembled WGS sequence"/>
</dbReference>
<keyword evidence="2" id="KW-1185">Reference proteome</keyword>
<sequence length="65" mass="6770">MEQAAGCAATISDRGQYARVSVPAPADDTEFQALLKVLLRADAWGSSDGTGRLVMWASVVKGSDA</sequence>
<gene>
    <name evidence="1" type="ORF">GCM10009564_21090</name>
</gene>
<proteinExistence type="predicted"/>
<comment type="caution">
    <text evidence="1">The sequence shown here is derived from an EMBL/GenBank/DDBJ whole genome shotgun (WGS) entry which is preliminary data.</text>
</comment>
<evidence type="ECO:0000313" key="2">
    <source>
        <dbReference type="Proteomes" id="UP001501072"/>
    </source>
</evidence>
<dbReference type="RefSeq" id="WP_346072747.1">
    <property type="nucleotide sequence ID" value="NZ_BAAAHU010000018.1"/>
</dbReference>
<protein>
    <submittedName>
        <fullName evidence="1">Uncharacterized protein</fullName>
    </submittedName>
</protein>
<dbReference type="EMBL" id="BAAAHU010000018">
    <property type="protein sequence ID" value="GAA1008506.1"/>
    <property type="molecule type" value="Genomic_DNA"/>
</dbReference>
<name>A0ABN1SXF6_9ACTN</name>
<accession>A0ABN1SXF6</accession>
<organism evidence="1 2">
    <name type="scientific">Streptomyces thermogriseus</name>
    <dbReference type="NCBI Taxonomy" id="75292"/>
    <lineage>
        <taxon>Bacteria</taxon>
        <taxon>Bacillati</taxon>
        <taxon>Actinomycetota</taxon>
        <taxon>Actinomycetes</taxon>
        <taxon>Kitasatosporales</taxon>
        <taxon>Streptomycetaceae</taxon>
        <taxon>Streptomyces</taxon>
    </lineage>
</organism>
<evidence type="ECO:0000313" key="1">
    <source>
        <dbReference type="EMBL" id="GAA1008506.1"/>
    </source>
</evidence>